<evidence type="ECO:0000313" key="1">
    <source>
        <dbReference type="EMBL" id="TWH17761.1"/>
    </source>
</evidence>
<accession>A0A562E7J8</accession>
<name>A0A562E7J8_RHORH</name>
<organism evidence="1 2">
    <name type="scientific">Rhodococcus rhodochrous J45</name>
    <dbReference type="NCBI Taxonomy" id="935266"/>
    <lineage>
        <taxon>Bacteria</taxon>
        <taxon>Bacillati</taxon>
        <taxon>Actinomycetota</taxon>
        <taxon>Actinomycetes</taxon>
        <taxon>Mycobacteriales</taxon>
        <taxon>Nocardiaceae</taxon>
        <taxon>Rhodococcus</taxon>
    </lineage>
</organism>
<reference evidence="1 2" key="1">
    <citation type="submission" date="2019-07" db="EMBL/GenBank/DDBJ databases">
        <title>Genome sequencing of lignin-degrading bacterial isolates.</title>
        <authorList>
            <person name="Gladden J."/>
        </authorList>
    </citation>
    <scope>NUCLEOTIDE SEQUENCE [LARGE SCALE GENOMIC DNA]</scope>
    <source>
        <strain evidence="1 2">J45</strain>
    </source>
</reference>
<gene>
    <name evidence="1" type="ORF">L618_001800000520</name>
</gene>
<dbReference type="Proteomes" id="UP000317573">
    <property type="component" value="Unassembled WGS sequence"/>
</dbReference>
<dbReference type="AlphaFoldDB" id="A0A562E7J8"/>
<protein>
    <submittedName>
        <fullName evidence="1">Uncharacterized protein</fullName>
    </submittedName>
</protein>
<comment type="caution">
    <text evidence="1">The sequence shown here is derived from an EMBL/GenBank/DDBJ whole genome shotgun (WGS) entry which is preliminary data.</text>
</comment>
<evidence type="ECO:0000313" key="2">
    <source>
        <dbReference type="Proteomes" id="UP000317573"/>
    </source>
</evidence>
<sequence>MTDESEVPEIDTWEEMIAWLVTSFTDQPVGLIIDLGPSDYVSYVDDEDFEDEDVERVVCAQVHVLADGVLMVRRSRTVLERLRLDDHAIEGLELDRWFFDDHFDDCTDGYVFTRDIELAADACAAWFRDMPGAPSLEQIGCDYEYPVSLPPSRSSSVN</sequence>
<proteinExistence type="predicted"/>
<dbReference type="RefSeq" id="WP_145691603.1">
    <property type="nucleotide sequence ID" value="NZ_VLJT01000015.1"/>
</dbReference>
<dbReference type="EMBL" id="VLJT01000015">
    <property type="protein sequence ID" value="TWH17761.1"/>
    <property type="molecule type" value="Genomic_DNA"/>
</dbReference>